<accession>A0ABV8WU84</accession>
<gene>
    <name evidence="1" type="ORF">ACFOY7_00785</name>
</gene>
<comment type="caution">
    <text evidence="1">The sequence shown here is derived from an EMBL/GenBank/DDBJ whole genome shotgun (WGS) entry which is preliminary data.</text>
</comment>
<evidence type="ECO:0000313" key="2">
    <source>
        <dbReference type="Proteomes" id="UP001595882"/>
    </source>
</evidence>
<sequence>MKKTMEAIHDVVKLEKGRYIGASSMYTKKFSEGITCSGEKRSDLFYNKTVKKLDLERIFLQL</sequence>
<proteinExistence type="predicted"/>
<evidence type="ECO:0000313" key="1">
    <source>
        <dbReference type="EMBL" id="MFC4401634.1"/>
    </source>
</evidence>
<dbReference type="Proteomes" id="UP001595882">
    <property type="component" value="Unassembled WGS sequence"/>
</dbReference>
<dbReference type="EMBL" id="JBHSDT010000001">
    <property type="protein sequence ID" value="MFC4401634.1"/>
    <property type="molecule type" value="Genomic_DNA"/>
</dbReference>
<protein>
    <submittedName>
        <fullName evidence="1">Uncharacterized protein</fullName>
    </submittedName>
</protein>
<dbReference type="RefSeq" id="WP_390248405.1">
    <property type="nucleotide sequence ID" value="NZ_JBHSDT010000001.1"/>
</dbReference>
<reference evidence="2" key="1">
    <citation type="journal article" date="2019" name="Int. J. Syst. Evol. Microbiol.">
        <title>The Global Catalogue of Microorganisms (GCM) 10K type strain sequencing project: providing services to taxonomists for standard genome sequencing and annotation.</title>
        <authorList>
            <consortium name="The Broad Institute Genomics Platform"/>
            <consortium name="The Broad Institute Genome Sequencing Center for Infectious Disease"/>
            <person name="Wu L."/>
            <person name="Ma J."/>
        </authorList>
    </citation>
    <scope>NUCLEOTIDE SEQUENCE [LARGE SCALE GENOMIC DNA]</scope>
    <source>
        <strain evidence="2">CCUG 37865</strain>
    </source>
</reference>
<organism evidence="1 2">
    <name type="scientific">Gracilibacillus xinjiangensis</name>
    <dbReference type="NCBI Taxonomy" id="1193282"/>
    <lineage>
        <taxon>Bacteria</taxon>
        <taxon>Bacillati</taxon>
        <taxon>Bacillota</taxon>
        <taxon>Bacilli</taxon>
        <taxon>Bacillales</taxon>
        <taxon>Bacillaceae</taxon>
        <taxon>Gracilibacillus</taxon>
    </lineage>
</organism>
<keyword evidence="2" id="KW-1185">Reference proteome</keyword>
<name>A0ABV8WU84_9BACI</name>